<organism evidence="1 2">
    <name type="scientific">Forsythia ovata</name>
    <dbReference type="NCBI Taxonomy" id="205694"/>
    <lineage>
        <taxon>Eukaryota</taxon>
        <taxon>Viridiplantae</taxon>
        <taxon>Streptophyta</taxon>
        <taxon>Embryophyta</taxon>
        <taxon>Tracheophyta</taxon>
        <taxon>Spermatophyta</taxon>
        <taxon>Magnoliopsida</taxon>
        <taxon>eudicotyledons</taxon>
        <taxon>Gunneridae</taxon>
        <taxon>Pentapetalae</taxon>
        <taxon>asterids</taxon>
        <taxon>lamiids</taxon>
        <taxon>Lamiales</taxon>
        <taxon>Oleaceae</taxon>
        <taxon>Forsythieae</taxon>
        <taxon>Forsythia</taxon>
    </lineage>
</organism>
<evidence type="ECO:0000313" key="1">
    <source>
        <dbReference type="EMBL" id="KAL2508868.1"/>
    </source>
</evidence>
<dbReference type="AlphaFoldDB" id="A0ABD1T8G0"/>
<evidence type="ECO:0008006" key="3">
    <source>
        <dbReference type="Google" id="ProtNLM"/>
    </source>
</evidence>
<dbReference type="EMBL" id="JBFOLJ010000009">
    <property type="protein sequence ID" value="KAL2508868.1"/>
    <property type="molecule type" value="Genomic_DNA"/>
</dbReference>
<gene>
    <name evidence="1" type="ORF">Fot_32515</name>
</gene>
<protein>
    <recommendedName>
        <fullName evidence="3">Biogenesis of lysosome-related organelles complex 1 subunit 1</fullName>
    </recommendedName>
</protein>
<keyword evidence="2" id="KW-1185">Reference proteome</keyword>
<accession>A0ABD1T8G0</accession>
<name>A0ABD1T8G0_9LAMI</name>
<sequence length="130" mass="14679">MGHLKNILEGRPMEISSDVLNMLPDPASKGTVVKAMASRSLMLIDEAEAKVRNMELTKKSSETALRNADKIIKDRDHFRDQVTWLQGSLSELKNELKILTEDMDKLRVDLASSKVGVTEFLKKYDHTNHA</sequence>
<evidence type="ECO:0000313" key="2">
    <source>
        <dbReference type="Proteomes" id="UP001604277"/>
    </source>
</evidence>
<proteinExistence type="predicted"/>
<comment type="caution">
    <text evidence="1">The sequence shown here is derived from an EMBL/GenBank/DDBJ whole genome shotgun (WGS) entry which is preliminary data.</text>
</comment>
<reference evidence="2" key="1">
    <citation type="submission" date="2024-07" db="EMBL/GenBank/DDBJ databases">
        <title>Two chromosome-level genome assemblies of Korean endemic species Abeliophyllum distichum and Forsythia ovata (Oleaceae).</title>
        <authorList>
            <person name="Jang H."/>
        </authorList>
    </citation>
    <scope>NUCLEOTIDE SEQUENCE [LARGE SCALE GENOMIC DNA]</scope>
</reference>
<dbReference type="Proteomes" id="UP001604277">
    <property type="component" value="Unassembled WGS sequence"/>
</dbReference>